<evidence type="ECO:0000313" key="3">
    <source>
        <dbReference type="EMBL" id="MTV78349.1"/>
    </source>
</evidence>
<dbReference type="InterPro" id="IPR011505">
    <property type="entry name" value="Peptidase_M26_C_dom"/>
</dbReference>
<dbReference type="EMBL" id="WNHN01001053">
    <property type="protein sequence ID" value="MTV78349.1"/>
    <property type="molecule type" value="Genomic_DNA"/>
</dbReference>
<dbReference type="GO" id="GO:0008270">
    <property type="term" value="F:zinc ion binding"/>
    <property type="evidence" value="ECO:0007669"/>
    <property type="project" value="InterPro"/>
</dbReference>
<protein>
    <recommendedName>
        <fullName evidence="2">Peptidase M26 C-terminal domain-containing protein</fullName>
    </recommendedName>
</protein>
<dbReference type="RefSeq" id="WP_155459138.1">
    <property type="nucleotide sequence ID" value="NZ_WNHN01001053.1"/>
</dbReference>
<comment type="caution">
    <text evidence="3">The sequence shown here is derived from an EMBL/GenBank/DDBJ whole genome shotgun (WGS) entry which is preliminary data.</text>
</comment>
<gene>
    <name evidence="3" type="ORF">GM535_14165</name>
</gene>
<feature type="non-terminal residue" evidence="3">
    <location>
        <position position="77"/>
    </location>
</feature>
<dbReference type="Proteomes" id="UP000729182">
    <property type="component" value="Unassembled WGS sequence"/>
</dbReference>
<feature type="region of interest" description="Disordered" evidence="1">
    <location>
        <begin position="40"/>
        <end position="59"/>
    </location>
</feature>
<dbReference type="GO" id="GO:0005576">
    <property type="term" value="C:extracellular region"/>
    <property type="evidence" value="ECO:0007669"/>
    <property type="project" value="InterPro"/>
</dbReference>
<feature type="non-terminal residue" evidence="3">
    <location>
        <position position="1"/>
    </location>
</feature>
<dbReference type="GO" id="GO:0004222">
    <property type="term" value="F:metalloendopeptidase activity"/>
    <property type="evidence" value="ECO:0007669"/>
    <property type="project" value="InterPro"/>
</dbReference>
<reference evidence="3" key="1">
    <citation type="submission" date="2019-11" db="EMBL/GenBank/DDBJ databases">
        <title>Growth characteristics of pneumococcus vary with the chemical composition of the capsule and with environmental conditions.</title>
        <authorList>
            <person name="Tothpal A."/>
            <person name="Desobry K."/>
            <person name="Joshi S."/>
            <person name="Wyllie A.L."/>
            <person name="Weinberger D.M."/>
        </authorList>
    </citation>
    <scope>NUCLEOTIDE SEQUENCE</scope>
    <source>
        <strain evidence="3">Pnumococcus10A</strain>
    </source>
</reference>
<proteinExistence type="predicted"/>
<evidence type="ECO:0000313" key="4">
    <source>
        <dbReference type="Proteomes" id="UP000729182"/>
    </source>
</evidence>
<sequence>LDDIVYTPNMVDKNRDQLIKDIKDRLATVELISPEVRALMDKRDTSRDPNANSDERKNGYIRDLYFEESFSETKANL</sequence>
<feature type="domain" description="Peptidase M26 C-terminal" evidence="2">
    <location>
        <begin position="4"/>
        <end position="77"/>
    </location>
</feature>
<evidence type="ECO:0000256" key="1">
    <source>
        <dbReference type="SAM" id="MobiDB-lite"/>
    </source>
</evidence>
<accession>A0AAW9W9S5</accession>
<evidence type="ECO:0000259" key="2">
    <source>
        <dbReference type="Pfam" id="PF07580"/>
    </source>
</evidence>
<dbReference type="AlphaFoldDB" id="A0AAW9W9S5"/>
<name>A0AAW9W9S5_STREE</name>
<organism evidence="3 4">
    <name type="scientific">Streptococcus pneumoniae</name>
    <dbReference type="NCBI Taxonomy" id="1313"/>
    <lineage>
        <taxon>Bacteria</taxon>
        <taxon>Bacillati</taxon>
        <taxon>Bacillota</taxon>
        <taxon>Bacilli</taxon>
        <taxon>Lactobacillales</taxon>
        <taxon>Streptococcaceae</taxon>
        <taxon>Streptococcus</taxon>
    </lineage>
</organism>
<dbReference type="Pfam" id="PF07580">
    <property type="entry name" value="Peptidase_M26_C"/>
    <property type="match status" value="1"/>
</dbReference>